<dbReference type="PANTHER" id="PTHR33327:SF3">
    <property type="entry name" value="RNA-DIRECTED DNA POLYMERASE"/>
    <property type="match status" value="1"/>
</dbReference>
<dbReference type="EMBL" id="QCYY01002214">
    <property type="protein sequence ID" value="ROT72059.1"/>
    <property type="molecule type" value="Genomic_DNA"/>
</dbReference>
<feature type="domain" description="DUF7041" evidence="2">
    <location>
        <begin position="72"/>
        <end position="154"/>
    </location>
</feature>
<protein>
    <submittedName>
        <fullName evidence="3">Retrovirus-related Pol polyprotein from transposon opus</fullName>
    </submittedName>
</protein>
<accession>A0A423T6C6</accession>
<dbReference type="Pfam" id="PF23055">
    <property type="entry name" value="DUF7041"/>
    <property type="match status" value="1"/>
</dbReference>
<evidence type="ECO:0000313" key="3">
    <source>
        <dbReference type="EMBL" id="ROT72059.1"/>
    </source>
</evidence>
<feature type="region of interest" description="Disordered" evidence="1">
    <location>
        <begin position="293"/>
        <end position="353"/>
    </location>
</feature>
<dbReference type="PANTHER" id="PTHR33327">
    <property type="entry name" value="ENDONUCLEASE"/>
    <property type="match status" value="1"/>
</dbReference>
<sequence>MPRKLRSTSSGDKPSVVRKHDDPTSTSQEAGGAPSSRSYSSEPGPSTSRQTDAARLRRVNLFTEVNAASIRLPPFSPNEALTWFRRAETQFRLKNILKATTKADHVVVVLPEEVFHRIAPWLDSQPDNIEYDTLKQELLKEFSLSPSERAQQILNIPNTPLGDRTPKQVWQEINTLCRLPTKDEQGKFHEVDLKKEIWLHPLPGNIREKLHDSDETAMDIILTRANALMDAHLQARPQSTAPASTDINAATPRGSNTIRRPFTPFLAADGISSYHKRFGSAAYNCLSGCRWKPRGPSKNAEGGPTTDSTFKTRDPGSTFSSTPELSSPYFRQGKPRDELPPTTCRSSSPPTEH</sequence>
<feature type="compositionally biased region" description="Polar residues" evidence="1">
    <location>
        <begin position="305"/>
        <end position="325"/>
    </location>
</feature>
<keyword evidence="4" id="KW-1185">Reference proteome</keyword>
<feature type="region of interest" description="Disordered" evidence="1">
    <location>
        <begin position="235"/>
        <end position="257"/>
    </location>
</feature>
<feature type="compositionally biased region" description="Low complexity" evidence="1">
    <location>
        <begin position="340"/>
        <end position="353"/>
    </location>
</feature>
<reference evidence="3 4" key="1">
    <citation type="submission" date="2018-04" db="EMBL/GenBank/DDBJ databases">
        <authorList>
            <person name="Zhang X."/>
            <person name="Yuan J."/>
            <person name="Li F."/>
            <person name="Xiang J."/>
        </authorList>
    </citation>
    <scope>NUCLEOTIDE SEQUENCE [LARGE SCALE GENOMIC DNA]</scope>
    <source>
        <tissue evidence="3">Muscle</tissue>
    </source>
</reference>
<feature type="compositionally biased region" description="Low complexity" evidence="1">
    <location>
        <begin position="31"/>
        <end position="48"/>
    </location>
</feature>
<dbReference type="Proteomes" id="UP000283509">
    <property type="component" value="Unassembled WGS sequence"/>
</dbReference>
<organism evidence="3 4">
    <name type="scientific">Penaeus vannamei</name>
    <name type="common">Whiteleg shrimp</name>
    <name type="synonym">Litopenaeus vannamei</name>
    <dbReference type="NCBI Taxonomy" id="6689"/>
    <lineage>
        <taxon>Eukaryota</taxon>
        <taxon>Metazoa</taxon>
        <taxon>Ecdysozoa</taxon>
        <taxon>Arthropoda</taxon>
        <taxon>Crustacea</taxon>
        <taxon>Multicrustacea</taxon>
        <taxon>Malacostraca</taxon>
        <taxon>Eumalacostraca</taxon>
        <taxon>Eucarida</taxon>
        <taxon>Decapoda</taxon>
        <taxon>Dendrobranchiata</taxon>
        <taxon>Penaeoidea</taxon>
        <taxon>Penaeidae</taxon>
        <taxon>Penaeus</taxon>
    </lineage>
</organism>
<name>A0A423T6C6_PENVA</name>
<dbReference type="InterPro" id="IPR055469">
    <property type="entry name" value="DUF7041"/>
</dbReference>
<feature type="compositionally biased region" description="Polar residues" evidence="1">
    <location>
        <begin position="236"/>
        <end position="257"/>
    </location>
</feature>
<feature type="region of interest" description="Disordered" evidence="1">
    <location>
        <begin position="1"/>
        <end position="53"/>
    </location>
</feature>
<gene>
    <name evidence="3" type="ORF">C7M84_009596</name>
</gene>
<proteinExistence type="predicted"/>
<dbReference type="AlphaFoldDB" id="A0A423T6C6"/>
<evidence type="ECO:0000313" key="4">
    <source>
        <dbReference type="Proteomes" id="UP000283509"/>
    </source>
</evidence>
<evidence type="ECO:0000259" key="2">
    <source>
        <dbReference type="Pfam" id="PF23055"/>
    </source>
</evidence>
<evidence type="ECO:0000256" key="1">
    <source>
        <dbReference type="SAM" id="MobiDB-lite"/>
    </source>
</evidence>
<comment type="caution">
    <text evidence="3">The sequence shown here is derived from an EMBL/GenBank/DDBJ whole genome shotgun (WGS) entry which is preliminary data.</text>
</comment>
<reference evidence="3 4" key="2">
    <citation type="submission" date="2019-01" db="EMBL/GenBank/DDBJ databases">
        <title>The decoding of complex shrimp genome reveals the adaptation for benthos swimmer, frequently molting mechanism and breeding impact on genome.</title>
        <authorList>
            <person name="Sun Y."/>
            <person name="Gao Y."/>
            <person name="Yu Y."/>
        </authorList>
    </citation>
    <scope>NUCLEOTIDE SEQUENCE [LARGE SCALE GENOMIC DNA]</scope>
    <source>
        <tissue evidence="3">Muscle</tissue>
    </source>
</reference>